<keyword evidence="10" id="KW-1185">Reference proteome</keyword>
<dbReference type="GO" id="GO:0005886">
    <property type="term" value="C:plasma membrane"/>
    <property type="evidence" value="ECO:0007669"/>
    <property type="project" value="UniProtKB-SubCell"/>
</dbReference>
<dbReference type="GO" id="GO:0015421">
    <property type="term" value="F:ABC-type oligopeptide transporter activity"/>
    <property type="evidence" value="ECO:0007669"/>
    <property type="project" value="TreeGrafter"/>
</dbReference>
<feature type="transmembrane region" description="Helical" evidence="6">
    <location>
        <begin position="56"/>
        <end position="73"/>
    </location>
</feature>
<evidence type="ECO:0000313" key="10">
    <source>
        <dbReference type="Proteomes" id="UP000606172"/>
    </source>
</evidence>
<feature type="domain" description="ABC transporter" evidence="7">
    <location>
        <begin position="326"/>
        <end position="559"/>
    </location>
</feature>
<name>A0A919RGT4_9ACTN</name>
<keyword evidence="9" id="KW-0547">Nucleotide-binding</keyword>
<dbReference type="PROSITE" id="PS50929">
    <property type="entry name" value="ABC_TM1F"/>
    <property type="match status" value="1"/>
</dbReference>
<feature type="domain" description="ABC transmembrane type-1" evidence="8">
    <location>
        <begin position="21"/>
        <end position="297"/>
    </location>
</feature>
<protein>
    <submittedName>
        <fullName evidence="9">ABC transporter ATP-binding protein</fullName>
    </submittedName>
</protein>
<evidence type="ECO:0000313" key="9">
    <source>
        <dbReference type="EMBL" id="GII91691.1"/>
    </source>
</evidence>
<dbReference type="InterPro" id="IPR039421">
    <property type="entry name" value="Type_1_exporter"/>
</dbReference>
<keyword evidence="4 6" id="KW-0472">Membrane</keyword>
<dbReference type="Proteomes" id="UP000606172">
    <property type="component" value="Unassembled WGS sequence"/>
</dbReference>
<dbReference type="Gene3D" id="1.20.1560.10">
    <property type="entry name" value="ABC transporter type 1, transmembrane domain"/>
    <property type="match status" value="1"/>
</dbReference>
<dbReference type="PROSITE" id="PS00211">
    <property type="entry name" value="ABC_TRANSPORTER_1"/>
    <property type="match status" value="1"/>
</dbReference>
<dbReference type="InterPro" id="IPR036640">
    <property type="entry name" value="ABC1_TM_sf"/>
</dbReference>
<accession>A0A919RGT4</accession>
<dbReference type="Pfam" id="PF00005">
    <property type="entry name" value="ABC_tran"/>
    <property type="match status" value="1"/>
</dbReference>
<proteinExistence type="predicted"/>
<feature type="compositionally biased region" description="Low complexity" evidence="5">
    <location>
        <begin position="557"/>
        <end position="567"/>
    </location>
</feature>
<dbReference type="InterPro" id="IPR027417">
    <property type="entry name" value="P-loop_NTPase"/>
</dbReference>
<sequence length="604" mass="61842">MRAADRLLAGLIRGTSGWTTLLAVSSLITAGAELALPLALGAALDNALDPQAGSTGFVLCALLVGLAVIGEVLSDLGAGVTRVNVIASVRHRLIGHILGAGPAVPRRFGTGDLVARATGGADETGHAPPAVVLGVAGLIPALGSMVLLFLIDYRLGLTFLIGSACSVLLLRAFVKDASELVTAYQRVQGGIAARLLEALAGARTIAAARTGKRECARVLAPLPELRAHGDGMWRVQRGISVKTAVSGPLTEIAVIAVAGICLTWGDVSAGDVVAASRYAALGGGIGGVLSYLNRLARARGAAVRIAEVLGEPLVEYGSRLLPEAPARAGTLEFKDVAAAGVLHKVNMTVPGGLTVALVGSGAEVSLAAALAGRLADPDAGEITLDGVPLPALGREALRRAVGYAFERPALLGGTLRDAIALRPDGMPLADEDMRAAARAACAEPFILRLPQQYDTEAAEAPMSGGEAQRLGLARAFAHPGRLLVFDDATSSLDTVTELQVSQAIVGELGGRTRLIVAHRAATAARADLVVWLHEGRARASGPHERLWRDPDYRAVFAAGPSSPSPDEASADEALPDEAFADGGAEASPRRVALHAGVAETGEGR</sequence>
<comment type="subcellular location">
    <subcellularLocation>
        <location evidence="1">Cell membrane</location>
        <topology evidence="1">Multi-pass membrane protein</topology>
    </subcellularLocation>
</comment>
<dbReference type="EMBL" id="BOOW01000011">
    <property type="protein sequence ID" value="GII91691.1"/>
    <property type="molecule type" value="Genomic_DNA"/>
</dbReference>
<keyword evidence="3 6" id="KW-1133">Transmembrane helix</keyword>
<dbReference type="SUPFAM" id="SSF52540">
    <property type="entry name" value="P-loop containing nucleoside triphosphate hydrolases"/>
    <property type="match status" value="1"/>
</dbReference>
<keyword evidence="9" id="KW-0067">ATP-binding</keyword>
<gene>
    <name evidence="9" type="ORF">Ssi02_19220</name>
</gene>
<evidence type="ECO:0000256" key="1">
    <source>
        <dbReference type="ARBA" id="ARBA00004651"/>
    </source>
</evidence>
<dbReference type="Gene3D" id="3.40.50.300">
    <property type="entry name" value="P-loop containing nucleotide triphosphate hydrolases"/>
    <property type="match status" value="1"/>
</dbReference>
<dbReference type="InterPro" id="IPR017871">
    <property type="entry name" value="ABC_transporter-like_CS"/>
</dbReference>
<dbReference type="PANTHER" id="PTHR43394">
    <property type="entry name" value="ATP-DEPENDENT PERMEASE MDL1, MITOCHONDRIAL"/>
    <property type="match status" value="1"/>
</dbReference>
<dbReference type="SUPFAM" id="SSF90123">
    <property type="entry name" value="ABC transporter transmembrane region"/>
    <property type="match status" value="1"/>
</dbReference>
<organism evidence="9 10">
    <name type="scientific">Sinosporangium siamense</name>
    <dbReference type="NCBI Taxonomy" id="1367973"/>
    <lineage>
        <taxon>Bacteria</taxon>
        <taxon>Bacillati</taxon>
        <taxon>Actinomycetota</taxon>
        <taxon>Actinomycetes</taxon>
        <taxon>Streptosporangiales</taxon>
        <taxon>Streptosporangiaceae</taxon>
        <taxon>Sinosporangium</taxon>
    </lineage>
</organism>
<comment type="caution">
    <text evidence="9">The sequence shown here is derived from an EMBL/GenBank/DDBJ whole genome shotgun (WGS) entry which is preliminary data.</text>
</comment>
<evidence type="ECO:0000259" key="7">
    <source>
        <dbReference type="PROSITE" id="PS50893"/>
    </source>
</evidence>
<keyword evidence="2 6" id="KW-0812">Transmembrane</keyword>
<dbReference type="RefSeq" id="WP_204023712.1">
    <property type="nucleotide sequence ID" value="NZ_BOOW01000011.1"/>
</dbReference>
<feature type="transmembrane region" description="Helical" evidence="6">
    <location>
        <begin position="21"/>
        <end position="44"/>
    </location>
</feature>
<evidence type="ECO:0000259" key="8">
    <source>
        <dbReference type="PROSITE" id="PS50929"/>
    </source>
</evidence>
<feature type="compositionally biased region" description="Acidic residues" evidence="5">
    <location>
        <begin position="568"/>
        <end position="579"/>
    </location>
</feature>
<reference evidence="9" key="1">
    <citation type="submission" date="2021-01" db="EMBL/GenBank/DDBJ databases">
        <title>Whole genome shotgun sequence of Sinosporangium siamense NBRC 109515.</title>
        <authorList>
            <person name="Komaki H."/>
            <person name="Tamura T."/>
        </authorList>
    </citation>
    <scope>NUCLEOTIDE SEQUENCE</scope>
    <source>
        <strain evidence="9">NBRC 109515</strain>
    </source>
</reference>
<evidence type="ECO:0000256" key="3">
    <source>
        <dbReference type="ARBA" id="ARBA00022989"/>
    </source>
</evidence>
<evidence type="ECO:0000256" key="6">
    <source>
        <dbReference type="SAM" id="Phobius"/>
    </source>
</evidence>
<feature type="region of interest" description="Disordered" evidence="5">
    <location>
        <begin position="557"/>
        <end position="587"/>
    </location>
</feature>
<dbReference type="PANTHER" id="PTHR43394:SF1">
    <property type="entry name" value="ATP-BINDING CASSETTE SUB-FAMILY B MEMBER 10, MITOCHONDRIAL"/>
    <property type="match status" value="1"/>
</dbReference>
<dbReference type="PROSITE" id="PS50893">
    <property type="entry name" value="ABC_TRANSPORTER_2"/>
    <property type="match status" value="1"/>
</dbReference>
<evidence type="ECO:0000256" key="5">
    <source>
        <dbReference type="SAM" id="MobiDB-lite"/>
    </source>
</evidence>
<feature type="transmembrane region" description="Helical" evidence="6">
    <location>
        <begin position="130"/>
        <end position="151"/>
    </location>
</feature>
<dbReference type="InterPro" id="IPR011527">
    <property type="entry name" value="ABC1_TM_dom"/>
</dbReference>
<dbReference type="InterPro" id="IPR003439">
    <property type="entry name" value="ABC_transporter-like_ATP-bd"/>
</dbReference>
<dbReference type="GO" id="GO:0016887">
    <property type="term" value="F:ATP hydrolysis activity"/>
    <property type="evidence" value="ECO:0007669"/>
    <property type="project" value="InterPro"/>
</dbReference>
<evidence type="ECO:0000256" key="2">
    <source>
        <dbReference type="ARBA" id="ARBA00022692"/>
    </source>
</evidence>
<evidence type="ECO:0000256" key="4">
    <source>
        <dbReference type="ARBA" id="ARBA00023136"/>
    </source>
</evidence>
<dbReference type="GO" id="GO:0005524">
    <property type="term" value="F:ATP binding"/>
    <property type="evidence" value="ECO:0007669"/>
    <property type="project" value="UniProtKB-KW"/>
</dbReference>
<dbReference type="Pfam" id="PF00664">
    <property type="entry name" value="ABC_membrane"/>
    <property type="match status" value="1"/>
</dbReference>
<dbReference type="AlphaFoldDB" id="A0A919RGT4"/>